<dbReference type="SUPFAM" id="SSF51905">
    <property type="entry name" value="FAD/NAD(P)-binding domain"/>
    <property type="match status" value="1"/>
</dbReference>
<evidence type="ECO:0000256" key="7">
    <source>
        <dbReference type="ARBA" id="ARBA00022827"/>
    </source>
</evidence>
<protein>
    <recommendedName>
        <fullName evidence="4 10">L-aspartate oxidase</fullName>
        <ecNumber evidence="4 10">1.4.3.16</ecNumber>
    </recommendedName>
</protein>
<dbReference type="InterPro" id="IPR003953">
    <property type="entry name" value="FAD-dep_OxRdtase_2_FAD-bd"/>
</dbReference>
<proteinExistence type="inferred from homology"/>
<feature type="domain" description="FAD-dependent oxidoreductase 2 FAD-binding" evidence="12">
    <location>
        <begin position="5"/>
        <end position="393"/>
    </location>
</feature>
<evidence type="ECO:0000256" key="6">
    <source>
        <dbReference type="ARBA" id="ARBA00022642"/>
    </source>
</evidence>
<dbReference type="PANTHER" id="PTHR42716">
    <property type="entry name" value="L-ASPARTATE OXIDASE"/>
    <property type="match status" value="1"/>
</dbReference>
<comment type="catalytic activity">
    <reaction evidence="9">
        <text>L-aspartate + O2 = iminosuccinate + H2O2</text>
        <dbReference type="Rhea" id="RHEA:25876"/>
        <dbReference type="ChEBI" id="CHEBI:15379"/>
        <dbReference type="ChEBI" id="CHEBI:16240"/>
        <dbReference type="ChEBI" id="CHEBI:29991"/>
        <dbReference type="ChEBI" id="CHEBI:77875"/>
        <dbReference type="EC" id="1.4.3.16"/>
    </reaction>
    <physiologicalReaction direction="left-to-right" evidence="9">
        <dbReference type="Rhea" id="RHEA:25877"/>
    </physiologicalReaction>
</comment>
<dbReference type="InterPro" id="IPR037099">
    <property type="entry name" value="Fum_R/Succ_DH_flav-like_C_sf"/>
</dbReference>
<dbReference type="RefSeq" id="WP_209145675.1">
    <property type="nucleotide sequence ID" value="NZ_JAGHKP010000002.1"/>
</dbReference>
<comment type="similarity">
    <text evidence="3 11">Belongs to the FAD-dependent oxidoreductase 2 family. NadB subfamily.</text>
</comment>
<keyword evidence="7 11" id="KW-0274">FAD</keyword>
<dbReference type="SUPFAM" id="SSF46977">
    <property type="entry name" value="Succinate dehydrogenase/fumarate reductase flavoprotein C-terminal domain"/>
    <property type="match status" value="1"/>
</dbReference>
<dbReference type="Gene3D" id="1.20.58.100">
    <property type="entry name" value="Fumarate reductase/succinate dehydrogenase flavoprotein-like, C-terminal domain"/>
    <property type="match status" value="1"/>
</dbReference>
<sequence length="532" mass="59514">MHQTDFLVVGSGIAGLTYALKVAEQCPDKKVTILTKTREDETNTKYAQGGVAVVNDLENDSFEKHIEDTLIAGDGLCNEQVVEIVVKEGPDRVNELISWGAQFDKSPDGDYSLGKEGGHSEFRVIHHKDVTGREIERALLEAIRRKKNIELITHCFVVELITQHHLGFLVTKSTQDIECYGIYVLNLKTNKIEKILSKLTLLATGGNGQVYRTTTNPVIATGDGVAMVYRAKGRIENMEFIQFHPTALYQPGENPSFLITEAVRGDGGILRNINGEDFMHKYDERLSLAPRDIVARAIDSEMKITGTEHVYLDCRHMDMEKFVHHFPNIYEKCKSIGIDVSKDMIPVAPAAHYSCGGIKTDEQGRTSIRNLYAAGECASTGLHGANRLASNSLLEAMVFAHRCYLDAVKTIDSIGLKENVPDWNTLGTNAPREMILITQSLKELKQIMSDYVGIVRTNVRLERAMRRLDILHLETEALYKETAVSPQLCELRNLITAGYLIVKGATFRKESRGLHYNTDYPYKSDLVQNIIL</sequence>
<evidence type="ECO:0000256" key="3">
    <source>
        <dbReference type="ARBA" id="ARBA00008562"/>
    </source>
</evidence>
<dbReference type="SUPFAM" id="SSF56425">
    <property type="entry name" value="Succinate dehydrogenase/fumarate reductase flavoprotein, catalytic domain"/>
    <property type="match status" value="1"/>
</dbReference>
<dbReference type="Pfam" id="PF02910">
    <property type="entry name" value="Succ_DH_flav_C"/>
    <property type="match status" value="1"/>
</dbReference>
<dbReference type="PIRSF" id="PIRSF000171">
    <property type="entry name" value="SDHA_APRA_LASPO"/>
    <property type="match status" value="1"/>
</dbReference>
<reference evidence="15" key="1">
    <citation type="submission" date="2021-03" db="EMBL/GenBank/DDBJ databases">
        <title>Assistant Professor.</title>
        <authorList>
            <person name="Huq M.A."/>
        </authorList>
    </citation>
    <scope>NUCLEOTIDE SEQUENCE [LARGE SCALE GENOMIC DNA]</scope>
    <source>
        <strain evidence="15">MAH-28</strain>
    </source>
</reference>
<evidence type="ECO:0000313" key="15">
    <source>
        <dbReference type="Proteomes" id="UP000679126"/>
    </source>
</evidence>
<evidence type="ECO:0000313" key="14">
    <source>
        <dbReference type="EMBL" id="MBO9152691.1"/>
    </source>
</evidence>
<organism evidence="14 15">
    <name type="scientific">Chitinophaga chungangae</name>
    <dbReference type="NCBI Taxonomy" id="2821488"/>
    <lineage>
        <taxon>Bacteria</taxon>
        <taxon>Pseudomonadati</taxon>
        <taxon>Bacteroidota</taxon>
        <taxon>Chitinophagia</taxon>
        <taxon>Chitinophagales</taxon>
        <taxon>Chitinophagaceae</taxon>
        <taxon>Chitinophaga</taxon>
    </lineage>
</organism>
<keyword evidence="15" id="KW-1185">Reference proteome</keyword>
<dbReference type="GO" id="GO:0008734">
    <property type="term" value="F:L-aspartate oxidase activity"/>
    <property type="evidence" value="ECO:0007669"/>
    <property type="project" value="UniProtKB-EC"/>
</dbReference>
<evidence type="ECO:0000259" key="12">
    <source>
        <dbReference type="Pfam" id="PF00890"/>
    </source>
</evidence>
<dbReference type="EMBL" id="JAGHKP010000002">
    <property type="protein sequence ID" value="MBO9152691.1"/>
    <property type="molecule type" value="Genomic_DNA"/>
</dbReference>
<dbReference type="NCBIfam" id="TIGR00551">
    <property type="entry name" value="nadB"/>
    <property type="match status" value="1"/>
</dbReference>
<feature type="domain" description="Fumarate reductase/succinate dehydrogenase flavoprotein-like C-terminal" evidence="13">
    <location>
        <begin position="442"/>
        <end position="525"/>
    </location>
</feature>
<keyword evidence="8 11" id="KW-0560">Oxidoreductase</keyword>
<accession>A0ABS3YDD4</accession>
<dbReference type="Gene3D" id="3.50.50.60">
    <property type="entry name" value="FAD/NAD(P)-binding domain"/>
    <property type="match status" value="1"/>
</dbReference>
<dbReference type="PANTHER" id="PTHR42716:SF2">
    <property type="entry name" value="L-ASPARTATE OXIDASE, CHLOROPLASTIC"/>
    <property type="match status" value="1"/>
</dbReference>
<gene>
    <name evidence="14" type="primary">nadB</name>
    <name evidence="14" type="ORF">J7I43_10745</name>
</gene>
<dbReference type="InterPro" id="IPR027477">
    <property type="entry name" value="Succ_DH/fumarate_Rdtase_cat_sf"/>
</dbReference>
<comment type="pathway">
    <text evidence="2 11">Cofactor biosynthesis; NAD(+) biosynthesis; iminoaspartate from L-aspartate (oxidase route): step 1/1.</text>
</comment>
<evidence type="ECO:0000256" key="9">
    <source>
        <dbReference type="ARBA" id="ARBA00048305"/>
    </source>
</evidence>
<dbReference type="EC" id="1.4.3.16" evidence="4 10"/>
<evidence type="ECO:0000256" key="1">
    <source>
        <dbReference type="ARBA" id="ARBA00001974"/>
    </source>
</evidence>
<evidence type="ECO:0000256" key="4">
    <source>
        <dbReference type="ARBA" id="ARBA00012173"/>
    </source>
</evidence>
<comment type="cofactor">
    <cofactor evidence="1 11">
        <name>FAD</name>
        <dbReference type="ChEBI" id="CHEBI:57692"/>
    </cofactor>
</comment>
<dbReference type="InterPro" id="IPR015939">
    <property type="entry name" value="Fum_Rdtase/Succ_DH_flav-like_C"/>
</dbReference>
<comment type="caution">
    <text evidence="14">The sequence shown here is derived from an EMBL/GenBank/DDBJ whole genome shotgun (WGS) entry which is preliminary data.</text>
</comment>
<dbReference type="InterPro" id="IPR036188">
    <property type="entry name" value="FAD/NAD-bd_sf"/>
</dbReference>
<dbReference type="Proteomes" id="UP000679126">
    <property type="component" value="Unassembled WGS sequence"/>
</dbReference>
<evidence type="ECO:0000256" key="5">
    <source>
        <dbReference type="ARBA" id="ARBA00022630"/>
    </source>
</evidence>
<keyword evidence="5 11" id="KW-0285">Flavoprotein</keyword>
<dbReference type="PRINTS" id="PR00368">
    <property type="entry name" value="FADPNR"/>
</dbReference>
<dbReference type="Pfam" id="PF00890">
    <property type="entry name" value="FAD_binding_2"/>
    <property type="match status" value="1"/>
</dbReference>
<evidence type="ECO:0000256" key="11">
    <source>
        <dbReference type="RuleBase" id="RU362049"/>
    </source>
</evidence>
<dbReference type="InterPro" id="IPR005288">
    <property type="entry name" value="NadB"/>
</dbReference>
<evidence type="ECO:0000256" key="10">
    <source>
        <dbReference type="NCBIfam" id="TIGR00551"/>
    </source>
</evidence>
<evidence type="ECO:0000259" key="13">
    <source>
        <dbReference type="Pfam" id="PF02910"/>
    </source>
</evidence>
<evidence type="ECO:0000256" key="2">
    <source>
        <dbReference type="ARBA" id="ARBA00004950"/>
    </source>
</evidence>
<comment type="subcellular location">
    <subcellularLocation>
        <location evidence="11">Cytoplasm</location>
    </subcellularLocation>
</comment>
<comment type="function">
    <text evidence="11">Catalyzes the oxidation of L-aspartate to iminoaspartate.</text>
</comment>
<name>A0ABS3YDD4_9BACT</name>
<evidence type="ECO:0000256" key="8">
    <source>
        <dbReference type="ARBA" id="ARBA00023002"/>
    </source>
</evidence>
<dbReference type="Gene3D" id="3.90.700.10">
    <property type="entry name" value="Succinate dehydrogenase/fumarate reductase flavoprotein, catalytic domain"/>
    <property type="match status" value="1"/>
</dbReference>
<keyword evidence="6 11" id="KW-0662">Pyridine nucleotide biosynthesis</keyword>